<feature type="binding site" evidence="7">
    <location>
        <begin position="61"/>
        <end position="63"/>
    </location>
    <ligand>
        <name>5-amino-6-(D-ribitylamino)uracil</name>
        <dbReference type="ChEBI" id="CHEBI:15934"/>
    </ligand>
</feature>
<evidence type="ECO:0000256" key="6">
    <source>
        <dbReference type="ARBA" id="ARBA00048785"/>
    </source>
</evidence>
<sequence length="168" mass="18336">MSEHNNSLLNDAGILNMEDASVVMVYTEWNDTVINELVAGCSRSLEQYKVTKVNKVQVPGAFELPFACKQYWEQTQGTGLQPGAIIAFGCVIRGETPHFDYVCKAVTEGILQLNLQLPVPVIFGILTVDNMAQATDRLGGAHGHKGEEAAITALKMIALQRKLGKTNF</sequence>
<feature type="binding site" evidence="7">
    <location>
        <begin position="90"/>
        <end position="92"/>
    </location>
    <ligand>
        <name>5-amino-6-(D-ribitylamino)uracil</name>
        <dbReference type="ChEBI" id="CHEBI:15934"/>
    </ligand>
</feature>
<comment type="pathway">
    <text evidence="1 7">Cofactor biosynthesis; riboflavin biosynthesis; riboflavin from 2-hydroxy-3-oxobutyl phosphate and 5-amino-6-(D-ribitylamino)uracil: step 1/2.</text>
</comment>
<feature type="active site" description="Proton donor" evidence="7">
    <location>
        <position position="98"/>
    </location>
</feature>
<evidence type="ECO:0000256" key="3">
    <source>
        <dbReference type="ARBA" id="ARBA00012664"/>
    </source>
</evidence>
<reference evidence="8 9" key="1">
    <citation type="submission" date="2024-06" db="EMBL/GenBank/DDBJ databases">
        <title>Chitinophaga defluvii sp. nov., isolated from municipal sewage.</title>
        <authorList>
            <person name="Zhang L."/>
        </authorList>
    </citation>
    <scope>NUCLEOTIDE SEQUENCE [LARGE SCALE GENOMIC DNA]</scope>
    <source>
        <strain evidence="8 9">H8</strain>
    </source>
</reference>
<evidence type="ECO:0000256" key="1">
    <source>
        <dbReference type="ARBA" id="ARBA00004917"/>
    </source>
</evidence>
<protein>
    <recommendedName>
        <fullName evidence="3 7">6,7-dimethyl-8-ribityllumazine synthase</fullName>
        <shortName evidence="7">DMRL synthase</shortName>
        <shortName evidence="7">LS</shortName>
        <shortName evidence="7">Lumazine synthase</shortName>
        <ecNumber evidence="3 7">2.5.1.78</ecNumber>
    </recommendedName>
</protein>
<keyword evidence="4 7" id="KW-0686">Riboflavin biosynthesis</keyword>
<evidence type="ECO:0000256" key="2">
    <source>
        <dbReference type="ARBA" id="ARBA00007424"/>
    </source>
</evidence>
<dbReference type="HAMAP" id="MF_00178">
    <property type="entry name" value="Lumazine_synth"/>
    <property type="match status" value="1"/>
</dbReference>
<feature type="binding site" evidence="7">
    <location>
        <position position="137"/>
    </location>
    <ligand>
        <name>(2S)-2-hydroxy-3-oxobutyl phosphate</name>
        <dbReference type="ChEBI" id="CHEBI:58830"/>
    </ligand>
</feature>
<gene>
    <name evidence="7 8" type="primary">ribH</name>
    <name evidence="8" type="ORF">ABR189_07460</name>
</gene>
<dbReference type="InterPro" id="IPR034964">
    <property type="entry name" value="LS"/>
</dbReference>
<dbReference type="InterPro" id="IPR002180">
    <property type="entry name" value="LS/RS"/>
</dbReference>
<evidence type="ECO:0000313" key="9">
    <source>
        <dbReference type="Proteomes" id="UP001549749"/>
    </source>
</evidence>
<accession>A0ABV2T2E3</accession>
<evidence type="ECO:0000256" key="4">
    <source>
        <dbReference type="ARBA" id="ARBA00022619"/>
    </source>
</evidence>
<comment type="similarity">
    <text evidence="2 7">Belongs to the DMRL synthase family.</text>
</comment>
<evidence type="ECO:0000256" key="7">
    <source>
        <dbReference type="HAMAP-Rule" id="MF_00178"/>
    </source>
</evidence>
<dbReference type="RefSeq" id="WP_354659840.1">
    <property type="nucleotide sequence ID" value="NZ_JBEXAC010000001.1"/>
</dbReference>
<feature type="binding site" evidence="7">
    <location>
        <position position="29"/>
    </location>
    <ligand>
        <name>5-amino-6-(D-ribitylamino)uracil</name>
        <dbReference type="ChEBI" id="CHEBI:15934"/>
    </ligand>
</feature>
<proteinExistence type="inferred from homology"/>
<dbReference type="EC" id="2.5.1.78" evidence="3 7"/>
<dbReference type="Gene3D" id="3.40.50.960">
    <property type="entry name" value="Lumazine/riboflavin synthase"/>
    <property type="match status" value="1"/>
</dbReference>
<dbReference type="GO" id="GO:0000906">
    <property type="term" value="F:6,7-dimethyl-8-ribityllumazine synthase activity"/>
    <property type="evidence" value="ECO:0007669"/>
    <property type="project" value="UniProtKB-EC"/>
</dbReference>
<keyword evidence="9" id="KW-1185">Reference proteome</keyword>
<comment type="caution">
    <text evidence="8">The sequence shown here is derived from an EMBL/GenBank/DDBJ whole genome shotgun (WGS) entry which is preliminary data.</text>
</comment>
<comment type="catalytic activity">
    <reaction evidence="6 7">
        <text>(2S)-2-hydroxy-3-oxobutyl phosphate + 5-amino-6-(D-ribitylamino)uracil = 6,7-dimethyl-8-(1-D-ribityl)lumazine + phosphate + 2 H2O + H(+)</text>
        <dbReference type="Rhea" id="RHEA:26152"/>
        <dbReference type="ChEBI" id="CHEBI:15377"/>
        <dbReference type="ChEBI" id="CHEBI:15378"/>
        <dbReference type="ChEBI" id="CHEBI:15934"/>
        <dbReference type="ChEBI" id="CHEBI:43474"/>
        <dbReference type="ChEBI" id="CHEBI:58201"/>
        <dbReference type="ChEBI" id="CHEBI:58830"/>
        <dbReference type="EC" id="2.5.1.78"/>
    </reaction>
</comment>
<name>A0ABV2T2E3_9BACT</name>
<organism evidence="8 9">
    <name type="scientific">Chitinophaga defluvii</name>
    <dbReference type="NCBI Taxonomy" id="3163343"/>
    <lineage>
        <taxon>Bacteria</taxon>
        <taxon>Pseudomonadati</taxon>
        <taxon>Bacteroidota</taxon>
        <taxon>Chitinophagia</taxon>
        <taxon>Chitinophagales</taxon>
        <taxon>Chitinophagaceae</taxon>
        <taxon>Chitinophaga</taxon>
    </lineage>
</organism>
<dbReference type="Pfam" id="PF00885">
    <property type="entry name" value="DMRL_synthase"/>
    <property type="match status" value="1"/>
</dbReference>
<dbReference type="PANTHER" id="PTHR21058">
    <property type="entry name" value="6,7-DIMETHYL-8-RIBITYLLUMAZINE SYNTHASE DMRL SYNTHASE LUMAZINE SYNTHASE"/>
    <property type="match status" value="1"/>
</dbReference>
<dbReference type="NCBIfam" id="TIGR00114">
    <property type="entry name" value="lumazine-synth"/>
    <property type="match status" value="1"/>
</dbReference>
<keyword evidence="5 7" id="KW-0808">Transferase</keyword>
<evidence type="ECO:0000256" key="5">
    <source>
        <dbReference type="ARBA" id="ARBA00022679"/>
    </source>
</evidence>
<evidence type="ECO:0000313" key="8">
    <source>
        <dbReference type="EMBL" id="MET6997201.1"/>
    </source>
</evidence>
<dbReference type="Proteomes" id="UP001549749">
    <property type="component" value="Unassembled WGS sequence"/>
</dbReference>
<dbReference type="PANTHER" id="PTHR21058:SF0">
    <property type="entry name" value="6,7-DIMETHYL-8-RIBITYLLUMAZINE SYNTHASE"/>
    <property type="match status" value="1"/>
</dbReference>
<dbReference type="InterPro" id="IPR036467">
    <property type="entry name" value="LS/RS_sf"/>
</dbReference>
<dbReference type="CDD" id="cd09209">
    <property type="entry name" value="Lumazine_synthase-I"/>
    <property type="match status" value="1"/>
</dbReference>
<dbReference type="EMBL" id="JBEXAC010000001">
    <property type="protein sequence ID" value="MET6997201.1"/>
    <property type="molecule type" value="Genomic_DNA"/>
</dbReference>
<feature type="binding site" evidence="7">
    <location>
        <begin position="95"/>
        <end position="96"/>
    </location>
    <ligand>
        <name>(2S)-2-hydroxy-3-oxobutyl phosphate</name>
        <dbReference type="ChEBI" id="CHEBI:58830"/>
    </ligand>
</feature>
<feature type="binding site" evidence="7">
    <location>
        <position position="123"/>
    </location>
    <ligand>
        <name>5-amino-6-(D-ribitylamino)uracil</name>
        <dbReference type="ChEBI" id="CHEBI:15934"/>
    </ligand>
</feature>
<dbReference type="SUPFAM" id="SSF52121">
    <property type="entry name" value="Lumazine synthase"/>
    <property type="match status" value="1"/>
</dbReference>
<comment type="function">
    <text evidence="7">Catalyzes the formation of 6,7-dimethyl-8-ribityllumazine by condensation of 5-amino-6-(D-ribitylamino)uracil with 3,4-dihydroxy-2-butanone 4-phosphate. This is the penultimate step in the biosynthesis of riboflavin.</text>
</comment>